<proteinExistence type="predicted"/>
<dbReference type="EMBL" id="JBHUHO010000031">
    <property type="protein sequence ID" value="MFD2116618.1"/>
    <property type="molecule type" value="Genomic_DNA"/>
</dbReference>
<organism evidence="3 4">
    <name type="scientific">Paenibacillus yanchengensis</name>
    <dbReference type="NCBI Taxonomy" id="2035833"/>
    <lineage>
        <taxon>Bacteria</taxon>
        <taxon>Bacillati</taxon>
        <taxon>Bacillota</taxon>
        <taxon>Bacilli</taxon>
        <taxon>Bacillales</taxon>
        <taxon>Paenibacillaceae</taxon>
        <taxon>Paenibacillus</taxon>
    </lineage>
</organism>
<gene>
    <name evidence="3" type="ORF">ACFSJH_12875</name>
</gene>
<keyword evidence="4" id="KW-1185">Reference proteome</keyword>
<feature type="transmembrane region" description="Helical" evidence="1">
    <location>
        <begin position="62"/>
        <end position="81"/>
    </location>
</feature>
<dbReference type="Pfam" id="PF13240">
    <property type="entry name" value="Zn_Ribbon_1"/>
    <property type="match status" value="1"/>
</dbReference>
<evidence type="ECO:0000259" key="2">
    <source>
        <dbReference type="Pfam" id="PF13240"/>
    </source>
</evidence>
<accession>A0ABW4YLQ9</accession>
<protein>
    <submittedName>
        <fullName evidence="3">Zinc-ribbon domain-containing protein</fullName>
    </submittedName>
</protein>
<sequence length="258" mass="28936">MIKLFCSSCGTKNNEGIAFCPNCGMKTGQQQTAGGMGTTEKINTNSGYGYIPPPKKKRKRNLPLVIAFIFLLILVIGLNNANQKTDPDQQTEQVVASPEELKEQGLAFDKESWEDYLVLYNHHKAFVHYIDGYADGLIGKLDFYNFAKEFDSVISAATRSFNYGNTEDEKNYLKTFRTFVEAEKLAVKDLIKYLDSDSVKNLSTAQDNIKIAGQAITFIPSDRVVLLAKLGLSEEKIQEIGAKALKEIKEIDDKWVRK</sequence>
<keyword evidence="1" id="KW-0812">Transmembrane</keyword>
<evidence type="ECO:0000313" key="4">
    <source>
        <dbReference type="Proteomes" id="UP001597362"/>
    </source>
</evidence>
<name>A0ABW4YLQ9_9BACL</name>
<comment type="caution">
    <text evidence="3">The sequence shown here is derived from an EMBL/GenBank/DDBJ whole genome shotgun (WGS) entry which is preliminary data.</text>
</comment>
<feature type="domain" description="Zinc-ribbon" evidence="2">
    <location>
        <begin position="5"/>
        <end position="26"/>
    </location>
</feature>
<keyword evidence="1" id="KW-1133">Transmembrane helix</keyword>
<dbReference type="InterPro" id="IPR026870">
    <property type="entry name" value="Zinc_ribbon_dom"/>
</dbReference>
<dbReference type="RefSeq" id="WP_377772990.1">
    <property type="nucleotide sequence ID" value="NZ_JBHUHO010000031.1"/>
</dbReference>
<evidence type="ECO:0000256" key="1">
    <source>
        <dbReference type="SAM" id="Phobius"/>
    </source>
</evidence>
<keyword evidence="1" id="KW-0472">Membrane</keyword>
<evidence type="ECO:0000313" key="3">
    <source>
        <dbReference type="EMBL" id="MFD2116618.1"/>
    </source>
</evidence>
<dbReference type="Proteomes" id="UP001597362">
    <property type="component" value="Unassembled WGS sequence"/>
</dbReference>
<reference evidence="4" key="1">
    <citation type="journal article" date="2019" name="Int. J. Syst. Evol. Microbiol.">
        <title>The Global Catalogue of Microorganisms (GCM) 10K type strain sequencing project: providing services to taxonomists for standard genome sequencing and annotation.</title>
        <authorList>
            <consortium name="The Broad Institute Genomics Platform"/>
            <consortium name="The Broad Institute Genome Sequencing Center for Infectious Disease"/>
            <person name="Wu L."/>
            <person name="Ma J."/>
        </authorList>
    </citation>
    <scope>NUCLEOTIDE SEQUENCE [LARGE SCALE GENOMIC DNA]</scope>
    <source>
        <strain evidence="4">GH52</strain>
    </source>
</reference>